<dbReference type="eggNOG" id="ENOG5032RT4">
    <property type="taxonomic scope" value="Bacteria"/>
</dbReference>
<gene>
    <name evidence="2" type="ordered locus">Desmer_4226</name>
</gene>
<reference evidence="2 3" key="1">
    <citation type="journal article" date="2012" name="J. Bacteriol.">
        <title>Complete genome sequences of Desulfosporosinus orientis DSM765T, Desulfosporosinus youngiae DSM17734T, Desulfosporosinus meridiei DSM13257T, and Desulfosporosinus acidiphilus DSM22704T.</title>
        <authorList>
            <person name="Pester M."/>
            <person name="Brambilla E."/>
            <person name="Alazard D."/>
            <person name="Rattei T."/>
            <person name="Weinmaier T."/>
            <person name="Han J."/>
            <person name="Lucas S."/>
            <person name="Lapidus A."/>
            <person name="Cheng J.F."/>
            <person name="Goodwin L."/>
            <person name="Pitluck S."/>
            <person name="Peters L."/>
            <person name="Ovchinnikova G."/>
            <person name="Teshima H."/>
            <person name="Detter J.C."/>
            <person name="Han C.S."/>
            <person name="Tapia R."/>
            <person name="Land M.L."/>
            <person name="Hauser L."/>
            <person name="Kyrpides N.C."/>
            <person name="Ivanova N.N."/>
            <person name="Pagani I."/>
            <person name="Huntmann M."/>
            <person name="Wei C.L."/>
            <person name="Davenport K.W."/>
            <person name="Daligault H."/>
            <person name="Chain P.S."/>
            <person name="Chen A."/>
            <person name="Mavromatis K."/>
            <person name="Markowitz V."/>
            <person name="Szeto E."/>
            <person name="Mikhailova N."/>
            <person name="Pati A."/>
            <person name="Wagner M."/>
            <person name="Woyke T."/>
            <person name="Ollivier B."/>
            <person name="Klenk H.P."/>
            <person name="Spring S."/>
            <person name="Loy A."/>
        </authorList>
    </citation>
    <scope>NUCLEOTIDE SEQUENCE [LARGE SCALE GENOMIC DNA]</scope>
    <source>
        <strain evidence="3">ATCC BAA-275 / DSM 13257 / NCIMB 13706 / S10</strain>
    </source>
</reference>
<dbReference type="Proteomes" id="UP000005262">
    <property type="component" value="Chromosome"/>
</dbReference>
<keyword evidence="1" id="KW-1133">Transmembrane helix</keyword>
<dbReference type="AlphaFoldDB" id="J7J518"/>
<name>J7J518_DESMD</name>
<feature type="transmembrane region" description="Helical" evidence="1">
    <location>
        <begin position="118"/>
        <end position="139"/>
    </location>
</feature>
<sequence>MNYKIAIRNNKQGHNDAISVKSNTILKKRTMNSLRVPLYACNFVTDSTHTIYTNNKIGGNIMKDRMYFGFVVGLIAGIPLSIWTFFSYYVLDFTQTRMLDYASEILFGRLPLNALESIIAWIGQMAFCGFVGVGFAYLIPIVTSRHYLAKGWIYSAFIWFSSYAVATLFKMPDLFYTAPYTVVSNLIGASIYGLVLAEATRRLISTPKCPGN</sequence>
<evidence type="ECO:0000313" key="2">
    <source>
        <dbReference type="EMBL" id="AFQ46051.1"/>
    </source>
</evidence>
<dbReference type="KEGG" id="dmi:Desmer_4226"/>
<evidence type="ECO:0000256" key="1">
    <source>
        <dbReference type="SAM" id="Phobius"/>
    </source>
</evidence>
<dbReference type="HOGENOM" id="CLU_112818_0_0_9"/>
<reference evidence="3" key="2">
    <citation type="submission" date="2012-08" db="EMBL/GenBank/DDBJ databases">
        <title>Finished genome of Desulfosporosinus meridiei DSM 13257.</title>
        <authorList>
            <person name="Huntemann M."/>
            <person name="Wei C.-L."/>
            <person name="Han J."/>
            <person name="Detter J.C."/>
            <person name="Han C."/>
            <person name="Davenport K."/>
            <person name="Daligault H."/>
            <person name="Erkkila T."/>
            <person name="Gu W."/>
            <person name="Munk A.C.C."/>
            <person name="Teshima H."/>
            <person name="Xu Y."/>
            <person name="Chain P."/>
            <person name="Tapia R."/>
            <person name="Chen A."/>
            <person name="Krypides N."/>
            <person name="Mavromatis K."/>
            <person name="Markowitz V."/>
            <person name="Szeto E."/>
            <person name="Ivanova N."/>
            <person name="Mikhailova N."/>
            <person name="Ovchinnikova G."/>
            <person name="Pagani I."/>
            <person name="Pati A."/>
            <person name="Goodwin L."/>
            <person name="Peters L."/>
            <person name="Pitluck S."/>
            <person name="Woyke T."/>
            <person name="Pester M."/>
            <person name="Spring S."/>
            <person name="Ollivier B."/>
            <person name="Rattei T."/>
            <person name="Klenk H.-P."/>
            <person name="Wagner M."/>
            <person name="Loy A."/>
        </authorList>
    </citation>
    <scope>NUCLEOTIDE SEQUENCE [LARGE SCALE GENOMIC DNA]</scope>
    <source>
        <strain evidence="3">ATCC BAA-275 / DSM 13257 / NCIMB 13706 / S10</strain>
    </source>
</reference>
<keyword evidence="1" id="KW-0812">Transmembrane</keyword>
<feature type="transmembrane region" description="Helical" evidence="1">
    <location>
        <begin position="175"/>
        <end position="197"/>
    </location>
</feature>
<dbReference type="RefSeq" id="WP_014904959.1">
    <property type="nucleotide sequence ID" value="NC_018515.1"/>
</dbReference>
<proteinExistence type="predicted"/>
<feature type="transmembrane region" description="Helical" evidence="1">
    <location>
        <begin position="66"/>
        <end position="91"/>
    </location>
</feature>
<evidence type="ECO:0000313" key="3">
    <source>
        <dbReference type="Proteomes" id="UP000005262"/>
    </source>
</evidence>
<dbReference type="OrthoDB" id="1796762at2"/>
<protein>
    <submittedName>
        <fullName evidence="2">Uncharacterized protein</fullName>
    </submittedName>
</protein>
<keyword evidence="1" id="KW-0472">Membrane</keyword>
<organism evidence="2 3">
    <name type="scientific">Desulfosporosinus meridiei (strain ATCC BAA-275 / DSM 13257 / KCTC 12902 / NCIMB 13706 / S10)</name>
    <dbReference type="NCBI Taxonomy" id="768704"/>
    <lineage>
        <taxon>Bacteria</taxon>
        <taxon>Bacillati</taxon>
        <taxon>Bacillota</taxon>
        <taxon>Clostridia</taxon>
        <taxon>Eubacteriales</taxon>
        <taxon>Desulfitobacteriaceae</taxon>
        <taxon>Desulfosporosinus</taxon>
    </lineage>
</organism>
<dbReference type="EMBL" id="CP003629">
    <property type="protein sequence ID" value="AFQ46051.1"/>
    <property type="molecule type" value="Genomic_DNA"/>
</dbReference>
<feature type="transmembrane region" description="Helical" evidence="1">
    <location>
        <begin position="151"/>
        <end position="169"/>
    </location>
</feature>
<accession>J7J518</accession>
<keyword evidence="3" id="KW-1185">Reference proteome</keyword>